<dbReference type="Pfam" id="PF00578">
    <property type="entry name" value="AhpC-TSA"/>
    <property type="match status" value="1"/>
</dbReference>
<organism evidence="14 15">
    <name type="scientific">Candidatus Kaiserbacteria bacterium RIFOXYB1_FULL_46_14</name>
    <dbReference type="NCBI Taxonomy" id="1798531"/>
    <lineage>
        <taxon>Bacteria</taxon>
        <taxon>Candidatus Kaiseribacteriota</taxon>
    </lineage>
</organism>
<evidence type="ECO:0000256" key="4">
    <source>
        <dbReference type="ARBA" id="ARBA00022559"/>
    </source>
</evidence>
<evidence type="ECO:0000256" key="1">
    <source>
        <dbReference type="ARBA" id="ARBA00003330"/>
    </source>
</evidence>
<comment type="similarity">
    <text evidence="10">Belongs to the peroxiredoxin family. BCP/PrxQ subfamily.</text>
</comment>
<dbReference type="SUPFAM" id="SSF52833">
    <property type="entry name" value="Thioredoxin-like"/>
    <property type="match status" value="1"/>
</dbReference>
<keyword evidence="7" id="KW-1015">Disulfide bond</keyword>
<protein>
    <recommendedName>
        <fullName evidence="3">thioredoxin-dependent peroxiredoxin</fullName>
        <ecNumber evidence="3">1.11.1.24</ecNumber>
    </recommendedName>
    <alternativeName>
        <fullName evidence="9">Thioredoxin peroxidase</fullName>
    </alternativeName>
</protein>
<sequence length="151" mass="16844">MLETGKTAPDFSLPDQDGEIHNLTNYRGQVVLIYFYPMDDTPGCTKEACTIAEMYDDFEKNGVKVFGISADDVASHKRFALKYHLPFTLLSDPERQTIKDYEANEEGEGTEHSTHTKRISYLVSPNGVIIRSYPDVDPATHAGEILKDIGG</sequence>
<dbReference type="CDD" id="cd03017">
    <property type="entry name" value="PRX_BCP"/>
    <property type="match status" value="1"/>
</dbReference>
<keyword evidence="5" id="KW-0049">Antioxidant</keyword>
<dbReference type="AlphaFoldDB" id="A0A1F6FI07"/>
<gene>
    <name evidence="14" type="ORF">A2392_03315</name>
</gene>
<dbReference type="Proteomes" id="UP000177395">
    <property type="component" value="Unassembled WGS sequence"/>
</dbReference>
<evidence type="ECO:0000256" key="8">
    <source>
        <dbReference type="ARBA" id="ARBA00023284"/>
    </source>
</evidence>
<evidence type="ECO:0000256" key="3">
    <source>
        <dbReference type="ARBA" id="ARBA00013017"/>
    </source>
</evidence>
<feature type="active site" description="Cysteine sulfenic acid (-SOH) intermediate; for peroxidase activity" evidence="12">
    <location>
        <position position="44"/>
    </location>
</feature>
<reference evidence="14 15" key="1">
    <citation type="journal article" date="2016" name="Nat. Commun.">
        <title>Thousands of microbial genomes shed light on interconnected biogeochemical processes in an aquifer system.</title>
        <authorList>
            <person name="Anantharaman K."/>
            <person name="Brown C.T."/>
            <person name="Hug L.A."/>
            <person name="Sharon I."/>
            <person name="Castelle C.J."/>
            <person name="Probst A.J."/>
            <person name="Thomas B.C."/>
            <person name="Singh A."/>
            <person name="Wilkins M.J."/>
            <person name="Karaoz U."/>
            <person name="Brodie E.L."/>
            <person name="Williams K.H."/>
            <person name="Hubbard S.S."/>
            <person name="Banfield J.F."/>
        </authorList>
    </citation>
    <scope>NUCLEOTIDE SEQUENCE [LARGE SCALE GENOMIC DNA]</scope>
</reference>
<dbReference type="InterPro" id="IPR036249">
    <property type="entry name" value="Thioredoxin-like_sf"/>
</dbReference>
<dbReference type="PIRSF" id="PIRSF000239">
    <property type="entry name" value="AHPC"/>
    <property type="match status" value="1"/>
</dbReference>
<dbReference type="EMBL" id="MFMS01000007">
    <property type="protein sequence ID" value="OGG85489.1"/>
    <property type="molecule type" value="Genomic_DNA"/>
</dbReference>
<comment type="function">
    <text evidence="1">Thiol-specific peroxidase that catalyzes the reduction of hydrogen peroxide and organic hydroperoxides to water and alcohols, respectively. Plays a role in cell protection against oxidative stress by detoxifying peroxides and as sensor of hydrogen peroxide-mediated signaling events.</text>
</comment>
<keyword evidence="4" id="KW-0575">Peroxidase</keyword>
<dbReference type="STRING" id="1798531.A2392_03315"/>
<dbReference type="InterPro" id="IPR013766">
    <property type="entry name" value="Thioredoxin_domain"/>
</dbReference>
<evidence type="ECO:0000256" key="12">
    <source>
        <dbReference type="PIRSR" id="PIRSR000239-1"/>
    </source>
</evidence>
<evidence type="ECO:0000259" key="13">
    <source>
        <dbReference type="PROSITE" id="PS51352"/>
    </source>
</evidence>
<evidence type="ECO:0000256" key="9">
    <source>
        <dbReference type="ARBA" id="ARBA00032824"/>
    </source>
</evidence>
<comment type="caution">
    <text evidence="14">The sequence shown here is derived from an EMBL/GenBank/DDBJ whole genome shotgun (WGS) entry which is preliminary data.</text>
</comment>
<keyword evidence="8" id="KW-0676">Redox-active center</keyword>
<comment type="catalytic activity">
    <reaction evidence="11">
        <text>a hydroperoxide + [thioredoxin]-dithiol = an alcohol + [thioredoxin]-disulfide + H2O</text>
        <dbReference type="Rhea" id="RHEA:62620"/>
        <dbReference type="Rhea" id="RHEA-COMP:10698"/>
        <dbReference type="Rhea" id="RHEA-COMP:10700"/>
        <dbReference type="ChEBI" id="CHEBI:15377"/>
        <dbReference type="ChEBI" id="CHEBI:29950"/>
        <dbReference type="ChEBI" id="CHEBI:30879"/>
        <dbReference type="ChEBI" id="CHEBI:35924"/>
        <dbReference type="ChEBI" id="CHEBI:50058"/>
        <dbReference type="EC" id="1.11.1.24"/>
    </reaction>
</comment>
<proteinExistence type="inferred from homology"/>
<dbReference type="GO" id="GO:0045454">
    <property type="term" value="P:cell redox homeostasis"/>
    <property type="evidence" value="ECO:0007669"/>
    <property type="project" value="TreeGrafter"/>
</dbReference>
<keyword evidence="6" id="KW-0560">Oxidoreductase</keyword>
<evidence type="ECO:0000256" key="5">
    <source>
        <dbReference type="ARBA" id="ARBA00022862"/>
    </source>
</evidence>
<dbReference type="InterPro" id="IPR000866">
    <property type="entry name" value="AhpC/TSA"/>
</dbReference>
<comment type="subunit">
    <text evidence="2">Monomer.</text>
</comment>
<evidence type="ECO:0000256" key="10">
    <source>
        <dbReference type="ARBA" id="ARBA00038489"/>
    </source>
</evidence>
<evidence type="ECO:0000256" key="2">
    <source>
        <dbReference type="ARBA" id="ARBA00011245"/>
    </source>
</evidence>
<evidence type="ECO:0000313" key="15">
    <source>
        <dbReference type="Proteomes" id="UP000177395"/>
    </source>
</evidence>
<dbReference type="PANTHER" id="PTHR42801">
    <property type="entry name" value="THIOREDOXIN-DEPENDENT PEROXIDE REDUCTASE"/>
    <property type="match status" value="1"/>
</dbReference>
<evidence type="ECO:0000256" key="11">
    <source>
        <dbReference type="ARBA" id="ARBA00049091"/>
    </source>
</evidence>
<dbReference type="InterPro" id="IPR024706">
    <property type="entry name" value="Peroxiredoxin_AhpC-typ"/>
</dbReference>
<dbReference type="InterPro" id="IPR050924">
    <property type="entry name" value="Peroxiredoxin_BCP/PrxQ"/>
</dbReference>
<dbReference type="FunFam" id="3.40.30.10:FF:000007">
    <property type="entry name" value="Thioredoxin-dependent thiol peroxidase"/>
    <property type="match status" value="1"/>
</dbReference>
<accession>A0A1F6FI07</accession>
<dbReference type="GO" id="GO:0005737">
    <property type="term" value="C:cytoplasm"/>
    <property type="evidence" value="ECO:0007669"/>
    <property type="project" value="TreeGrafter"/>
</dbReference>
<evidence type="ECO:0000256" key="6">
    <source>
        <dbReference type="ARBA" id="ARBA00023002"/>
    </source>
</evidence>
<dbReference type="GO" id="GO:0008379">
    <property type="term" value="F:thioredoxin peroxidase activity"/>
    <property type="evidence" value="ECO:0007669"/>
    <property type="project" value="TreeGrafter"/>
</dbReference>
<feature type="domain" description="Thioredoxin" evidence="13">
    <location>
        <begin position="2"/>
        <end position="151"/>
    </location>
</feature>
<name>A0A1F6FI07_9BACT</name>
<dbReference type="PROSITE" id="PS51352">
    <property type="entry name" value="THIOREDOXIN_2"/>
    <property type="match status" value="1"/>
</dbReference>
<dbReference type="EC" id="1.11.1.24" evidence="3"/>
<evidence type="ECO:0000256" key="7">
    <source>
        <dbReference type="ARBA" id="ARBA00023157"/>
    </source>
</evidence>
<dbReference type="PANTHER" id="PTHR42801:SF4">
    <property type="entry name" value="AHPC_TSA FAMILY PROTEIN"/>
    <property type="match status" value="1"/>
</dbReference>
<dbReference type="Gene3D" id="3.40.30.10">
    <property type="entry name" value="Glutaredoxin"/>
    <property type="match status" value="1"/>
</dbReference>
<evidence type="ECO:0000313" key="14">
    <source>
        <dbReference type="EMBL" id="OGG85489.1"/>
    </source>
</evidence>
<dbReference type="GO" id="GO:0034599">
    <property type="term" value="P:cellular response to oxidative stress"/>
    <property type="evidence" value="ECO:0007669"/>
    <property type="project" value="TreeGrafter"/>
</dbReference>